<keyword evidence="3" id="KW-0325">Glycoprotein</keyword>
<dbReference type="KEGG" id="gtt:GUITHDRAFT_131684"/>
<dbReference type="STRING" id="905079.L1K3V3"/>
<dbReference type="SUPFAM" id="SSF69318">
    <property type="entry name" value="Integrin alpha N-terminal domain"/>
    <property type="match status" value="2"/>
</dbReference>
<feature type="repeat" description="FG-GAP" evidence="5">
    <location>
        <begin position="3831"/>
        <end position="3893"/>
    </location>
</feature>
<dbReference type="Gene3D" id="2.130.10.130">
    <property type="entry name" value="Integrin alpha, N-terminal"/>
    <property type="match status" value="2"/>
</dbReference>
<reference evidence="9" key="2">
    <citation type="submission" date="2012-11" db="EMBL/GenBank/DDBJ databases">
        <authorList>
            <person name="Kuo A."/>
            <person name="Curtis B.A."/>
            <person name="Tanifuji G."/>
            <person name="Burki F."/>
            <person name="Gruber A."/>
            <person name="Irimia M."/>
            <person name="Maruyama S."/>
            <person name="Arias M.C."/>
            <person name="Ball S.G."/>
            <person name="Gile G.H."/>
            <person name="Hirakawa Y."/>
            <person name="Hopkins J.F."/>
            <person name="Rensing S.A."/>
            <person name="Schmutz J."/>
            <person name="Symeonidi A."/>
            <person name="Elias M."/>
            <person name="Eveleigh R.J."/>
            <person name="Herman E.K."/>
            <person name="Klute M.J."/>
            <person name="Nakayama T."/>
            <person name="Obornik M."/>
            <person name="Reyes-Prieto A."/>
            <person name="Armbrust E.V."/>
            <person name="Aves S.J."/>
            <person name="Beiko R.G."/>
            <person name="Coutinho P."/>
            <person name="Dacks J.B."/>
            <person name="Durnford D.G."/>
            <person name="Fast N.M."/>
            <person name="Green B.R."/>
            <person name="Grisdale C."/>
            <person name="Hempe F."/>
            <person name="Henrissat B."/>
            <person name="Hoppner M.P."/>
            <person name="Ishida K.-I."/>
            <person name="Kim E."/>
            <person name="Koreny L."/>
            <person name="Kroth P.G."/>
            <person name="Liu Y."/>
            <person name="Malik S.-B."/>
            <person name="Maier U.G."/>
            <person name="McRose D."/>
            <person name="Mock T."/>
            <person name="Neilson J.A."/>
            <person name="Onodera N.T."/>
            <person name="Poole A.M."/>
            <person name="Pritham E.J."/>
            <person name="Richards T.A."/>
            <person name="Rocap G."/>
            <person name="Roy S.W."/>
            <person name="Sarai C."/>
            <person name="Schaack S."/>
            <person name="Shirato S."/>
            <person name="Slamovits C.H."/>
            <person name="Spencer D.F."/>
            <person name="Suzuki S."/>
            <person name="Worden A.Z."/>
            <person name="Zauner S."/>
            <person name="Barry K."/>
            <person name="Bell C."/>
            <person name="Bharti A.K."/>
            <person name="Crow J.A."/>
            <person name="Grimwood J."/>
            <person name="Kramer R."/>
            <person name="Lindquist E."/>
            <person name="Lucas S."/>
            <person name="Salamov A."/>
            <person name="McFadden G.I."/>
            <person name="Lane C.E."/>
            <person name="Keeling P.J."/>
            <person name="Gray M.W."/>
            <person name="Grigoriev I.V."/>
            <person name="Archibald J.M."/>
        </authorList>
    </citation>
    <scope>NUCLEOTIDE SEQUENCE</scope>
    <source>
        <strain evidence="9">CCMP2712</strain>
    </source>
</reference>
<keyword evidence="2" id="KW-0677">Repeat</keyword>
<dbReference type="PaxDb" id="55529-EKX55501"/>
<dbReference type="InterPro" id="IPR028994">
    <property type="entry name" value="Integrin_alpha_N"/>
</dbReference>
<feature type="repeat" description="FG-GAP" evidence="5">
    <location>
        <begin position="3545"/>
        <end position="3605"/>
    </location>
</feature>
<dbReference type="GO" id="GO:0007229">
    <property type="term" value="P:integrin-mediated signaling pathway"/>
    <property type="evidence" value="ECO:0007669"/>
    <property type="project" value="TreeGrafter"/>
</dbReference>
<feature type="domain" description="PA14" evidence="6">
    <location>
        <begin position="1712"/>
        <end position="1916"/>
    </location>
</feature>
<dbReference type="InterPro" id="IPR013783">
    <property type="entry name" value="Ig-like_fold"/>
</dbReference>
<dbReference type="InterPro" id="IPR011658">
    <property type="entry name" value="PA14_dom"/>
</dbReference>
<evidence type="ECO:0000313" key="8">
    <source>
        <dbReference type="EnsemblProtists" id="EKX55501"/>
    </source>
</evidence>
<dbReference type="EMBL" id="JH992965">
    <property type="protein sequence ID" value="EKX55501.1"/>
    <property type="molecule type" value="Genomic_DNA"/>
</dbReference>
<dbReference type="Pfam" id="PF01839">
    <property type="entry name" value="FG-GAP"/>
    <property type="match status" value="3"/>
</dbReference>
<evidence type="ECO:0000313" key="9">
    <source>
        <dbReference type="Proteomes" id="UP000011087"/>
    </source>
</evidence>
<dbReference type="Gene3D" id="2.60.40.10">
    <property type="entry name" value="Immunoglobulins"/>
    <property type="match status" value="2"/>
</dbReference>
<dbReference type="OrthoDB" id="5573735at2759"/>
<dbReference type="PROSITE" id="PS51470">
    <property type="entry name" value="FG_GAP"/>
    <property type="match status" value="2"/>
</dbReference>
<dbReference type="InterPro" id="IPR033803">
    <property type="entry name" value="CBD-like_Golvesin-Xly"/>
</dbReference>
<dbReference type="GeneID" id="17312211"/>
<protein>
    <recommendedName>
        <fullName evidence="6">PA14 domain-containing protein</fullName>
    </recommendedName>
</protein>
<reference evidence="7 9" key="1">
    <citation type="journal article" date="2012" name="Nature">
        <title>Algal genomes reveal evolutionary mosaicism and the fate of nucleomorphs.</title>
        <authorList>
            <consortium name="DOE Joint Genome Institute"/>
            <person name="Curtis B.A."/>
            <person name="Tanifuji G."/>
            <person name="Burki F."/>
            <person name="Gruber A."/>
            <person name="Irimia M."/>
            <person name="Maruyama S."/>
            <person name="Arias M.C."/>
            <person name="Ball S.G."/>
            <person name="Gile G.H."/>
            <person name="Hirakawa Y."/>
            <person name="Hopkins J.F."/>
            <person name="Kuo A."/>
            <person name="Rensing S.A."/>
            <person name="Schmutz J."/>
            <person name="Symeonidi A."/>
            <person name="Elias M."/>
            <person name="Eveleigh R.J."/>
            <person name="Herman E.K."/>
            <person name="Klute M.J."/>
            <person name="Nakayama T."/>
            <person name="Obornik M."/>
            <person name="Reyes-Prieto A."/>
            <person name="Armbrust E.V."/>
            <person name="Aves S.J."/>
            <person name="Beiko R.G."/>
            <person name="Coutinho P."/>
            <person name="Dacks J.B."/>
            <person name="Durnford D.G."/>
            <person name="Fast N.M."/>
            <person name="Green B.R."/>
            <person name="Grisdale C.J."/>
            <person name="Hempel F."/>
            <person name="Henrissat B."/>
            <person name="Hoppner M.P."/>
            <person name="Ishida K."/>
            <person name="Kim E."/>
            <person name="Koreny L."/>
            <person name="Kroth P.G."/>
            <person name="Liu Y."/>
            <person name="Malik S.B."/>
            <person name="Maier U.G."/>
            <person name="McRose D."/>
            <person name="Mock T."/>
            <person name="Neilson J.A."/>
            <person name="Onodera N.T."/>
            <person name="Poole A.M."/>
            <person name="Pritham E.J."/>
            <person name="Richards T.A."/>
            <person name="Rocap G."/>
            <person name="Roy S.W."/>
            <person name="Sarai C."/>
            <person name="Schaack S."/>
            <person name="Shirato S."/>
            <person name="Slamovits C.H."/>
            <person name="Spencer D.F."/>
            <person name="Suzuki S."/>
            <person name="Worden A.Z."/>
            <person name="Zauner S."/>
            <person name="Barry K."/>
            <person name="Bell C."/>
            <person name="Bharti A.K."/>
            <person name="Crow J.A."/>
            <person name="Grimwood J."/>
            <person name="Kramer R."/>
            <person name="Lindquist E."/>
            <person name="Lucas S."/>
            <person name="Salamov A."/>
            <person name="McFadden G.I."/>
            <person name="Lane C.E."/>
            <person name="Keeling P.J."/>
            <person name="Gray M.W."/>
            <person name="Grigoriev I.V."/>
            <person name="Archibald J.M."/>
        </authorList>
    </citation>
    <scope>NUCLEOTIDE SEQUENCE</scope>
    <source>
        <strain evidence="7 9">CCMP2712</strain>
    </source>
</reference>
<dbReference type="Pfam" id="PF07691">
    <property type="entry name" value="PA14"/>
    <property type="match status" value="3"/>
</dbReference>
<feature type="domain" description="PA14" evidence="6">
    <location>
        <begin position="976"/>
        <end position="1138"/>
    </location>
</feature>
<dbReference type="InterPro" id="IPR017868">
    <property type="entry name" value="Filamin/ABP280_repeat-like"/>
</dbReference>
<feature type="domain" description="PA14" evidence="6">
    <location>
        <begin position="701"/>
        <end position="888"/>
    </location>
</feature>
<dbReference type="InterPro" id="IPR013517">
    <property type="entry name" value="FG-GAP"/>
</dbReference>
<dbReference type="GO" id="GO:0033627">
    <property type="term" value="P:cell adhesion mediated by integrin"/>
    <property type="evidence" value="ECO:0007669"/>
    <property type="project" value="TreeGrafter"/>
</dbReference>
<dbReference type="PROSITE" id="PS51820">
    <property type="entry name" value="PA14"/>
    <property type="match status" value="8"/>
</dbReference>
<dbReference type="GO" id="GO:0005178">
    <property type="term" value="F:integrin binding"/>
    <property type="evidence" value="ECO:0007669"/>
    <property type="project" value="TreeGrafter"/>
</dbReference>
<proteinExistence type="predicted"/>
<dbReference type="SMART" id="SM00191">
    <property type="entry name" value="Int_alpha"/>
    <property type="match status" value="4"/>
</dbReference>
<evidence type="ECO:0000313" key="7">
    <source>
        <dbReference type="EMBL" id="EKX55501.1"/>
    </source>
</evidence>
<dbReference type="GO" id="GO:0009897">
    <property type="term" value="C:external side of plasma membrane"/>
    <property type="evidence" value="ECO:0007669"/>
    <property type="project" value="TreeGrafter"/>
</dbReference>
<reference evidence="8" key="3">
    <citation type="submission" date="2015-06" db="UniProtKB">
        <authorList>
            <consortium name="EnsemblProtists"/>
        </authorList>
    </citation>
    <scope>IDENTIFICATION</scope>
</reference>
<dbReference type="SUPFAM" id="SSF56988">
    <property type="entry name" value="Anthrax protective antigen"/>
    <property type="match status" value="8"/>
</dbReference>
<dbReference type="PROSITE" id="PS50194">
    <property type="entry name" value="FILAMIN_REPEAT"/>
    <property type="match status" value="2"/>
</dbReference>
<dbReference type="Pfam" id="PF25275">
    <property type="entry name" value="Golvesin_C"/>
    <property type="match status" value="1"/>
</dbReference>
<dbReference type="eggNOG" id="KOG3637">
    <property type="taxonomic scope" value="Eukaryota"/>
</dbReference>
<evidence type="ECO:0000256" key="5">
    <source>
        <dbReference type="PROSITE-ProRule" id="PRU00803"/>
    </source>
</evidence>
<evidence type="ECO:0000256" key="2">
    <source>
        <dbReference type="ARBA" id="ARBA00022737"/>
    </source>
</evidence>
<dbReference type="HOGENOM" id="CLU_223583_0_0_1"/>
<evidence type="ECO:0000256" key="1">
    <source>
        <dbReference type="ARBA" id="ARBA00022729"/>
    </source>
</evidence>
<evidence type="ECO:0000256" key="3">
    <source>
        <dbReference type="ARBA" id="ARBA00023180"/>
    </source>
</evidence>
<dbReference type="GO" id="GO:0007160">
    <property type="term" value="P:cell-matrix adhesion"/>
    <property type="evidence" value="ECO:0007669"/>
    <property type="project" value="TreeGrafter"/>
</dbReference>
<dbReference type="InterPro" id="IPR013519">
    <property type="entry name" value="Int_alpha_beta-p"/>
</dbReference>
<feature type="domain" description="PA14" evidence="6">
    <location>
        <begin position="1966"/>
        <end position="2110"/>
    </location>
</feature>
<feature type="domain" description="PA14" evidence="6">
    <location>
        <begin position="2680"/>
        <end position="2832"/>
    </location>
</feature>
<feature type="domain" description="PA14" evidence="6">
    <location>
        <begin position="1177"/>
        <end position="1315"/>
    </location>
</feature>
<dbReference type="PANTHER" id="PTHR23220:SF122">
    <property type="entry name" value="INTEGRIN ALPHA-PS1"/>
    <property type="match status" value="1"/>
</dbReference>
<dbReference type="SMART" id="SM00758">
    <property type="entry name" value="PA14"/>
    <property type="match status" value="5"/>
</dbReference>
<keyword evidence="1" id="KW-0732">Signal</keyword>
<dbReference type="EnsemblProtists" id="EKX55501">
    <property type="protein sequence ID" value="EKX55501"/>
    <property type="gene ID" value="GUITHDRAFT_131684"/>
</dbReference>
<dbReference type="GO" id="GO:0008305">
    <property type="term" value="C:integrin complex"/>
    <property type="evidence" value="ECO:0007669"/>
    <property type="project" value="TreeGrafter"/>
</dbReference>
<gene>
    <name evidence="7" type="ORF">GUITHDRAFT_131684</name>
</gene>
<dbReference type="PANTHER" id="PTHR23220">
    <property type="entry name" value="INTEGRIN ALPHA"/>
    <property type="match status" value="1"/>
</dbReference>
<feature type="repeat" description="Filamin" evidence="4">
    <location>
        <begin position="1883"/>
        <end position="1985"/>
    </location>
</feature>
<evidence type="ECO:0000256" key="4">
    <source>
        <dbReference type="PROSITE-ProRule" id="PRU00087"/>
    </source>
</evidence>
<feature type="domain" description="PA14" evidence="6">
    <location>
        <begin position="4415"/>
        <end position="4569"/>
    </location>
</feature>
<feature type="repeat" description="Filamin" evidence="4">
    <location>
        <begin position="477"/>
        <end position="580"/>
    </location>
</feature>
<dbReference type="RefSeq" id="XP_005842481.1">
    <property type="nucleotide sequence ID" value="XM_005842424.1"/>
</dbReference>
<dbReference type="SUPFAM" id="SSF81296">
    <property type="entry name" value="E set domains"/>
    <property type="match status" value="1"/>
</dbReference>
<dbReference type="Gene3D" id="3.90.182.10">
    <property type="entry name" value="Toxin - Anthrax Protective Antigen,domain 1"/>
    <property type="match status" value="7"/>
</dbReference>
<organism evidence="7">
    <name type="scientific">Guillardia theta (strain CCMP2712)</name>
    <name type="common">Cryptophyte</name>
    <dbReference type="NCBI Taxonomy" id="905079"/>
    <lineage>
        <taxon>Eukaryota</taxon>
        <taxon>Cryptophyceae</taxon>
        <taxon>Pyrenomonadales</taxon>
        <taxon>Geminigeraceae</taxon>
        <taxon>Guillardia</taxon>
    </lineage>
</organism>
<accession>L1K3V3</accession>
<dbReference type="InterPro" id="IPR037524">
    <property type="entry name" value="PA14/GLEYA"/>
</dbReference>
<sequence length="4588" mass="502864">MRAGQFHTFAFEFEPSRWSTSLSLSWSPFPGITFPVTLAYNKNALQDCDYSMPCKAIMMEIQPRQIYETSSTVSGIDTVQGIAGLNQFDFSSSTLNFTDNGFVEGYPKYFSRAGYMSIQLQAYDVYGNSIVDGSQAVSLSTLSVLDTGVIQKIQGDLVYLENNISQFQKPSDVRLDIYIRSWRSQNFSSFKIMSFDASNFSAILYPSINGSTLSESNYLFYVVGILYQSNQTVSAWNSVFSWDIYVPTAGLYVLSVKSHRSLEFNGSPFLAAVMSSNFNSSTSQVLSRYFWRVEQLIYFRVVAKDRYGNNLSLSILTNENGLDNSTMNQLSALLYLQTKLDTISRNFILSSGNASFFSLSSNEISNPSHYVGYQITVNGESRNITFQSDSPFSNEYPGVVVTVDVPFTVLPQAGDVYIISKAVFVGKDPKAGCEVFDRYVNVFHGYCHRVETLGTYILEVKYQNSTVGRPITLYVGAGVPCASTSVAAGAGLSLATVGYPAYFMLRSKDRFLNDVLLDGLDYVIQADRAGAFENLTQYTTPTSVNGMLSTNFTPWITGTYQMKIVFGQYLVASSPYIVRVRSGRFCAAASTFYGPGLTLASVGIQSRFVVVAADSFYNFVDSLASISPSCVSDVSNEACSLQMLIGNQTLHFMPTELHLDQYNVFYETYGWNARYEVDIPISIGATSTTFQLNLNQSNFQSQLPGIYATYYADDNFSQPLLTALEYTIDRVNSQSSVCTFGNSSQFPSSIDYQKNFSVRWDGIVYQDPATTYVYAFSLGQQIDRLQLWIDSNLVTDQWYSLGSLYVSNSFFNSKPYPLLSFRLDFRSNSSLFAGISMTRRLSQDSIPTFDSFFYHTTTQFQLIVVGQATAFAAATTASGSSLTLSTAGVSSQITITARDDLYHELIFDSNIQQIVFSAKTGVDSGGLSATYYSDSNLKSPVVTRQRQVVQPLAGYASLTRPLSQPSPASPSTTLNVAYDNLSNEWIHAGDFAVIANEVIEILSISSSTLVVNRNLTGNAQAHPVGTPFNTFPSISLVHVSQYSVRWDGFLKSQNSEVYTIFFTGVGISERVKCWIDDYLLIDAWSSLSGTNLNGTIFFSRAYDYYQIKIEYSNNFSPGGFTLKWSTSTIGIESIPSENFFQSLHWLDSQYPPAHNQYLVPSYNTTVSGSYQTSIASFITGGLYATYYSDVDCTSTALHRVDPAIDFDWGFYNALPSLPQDDFCVRWLGMISPSSSGTYTFEVKALNELKLWIDEGLVLDLYESSSRTRRSFPLYLQSNILYHIRIEYKAYVGLAAVQLSWRSEVIQSFSLQSISYQTCNVNTQTICFNVDGPIGGLGYLAGRLMIRMNGEITQIGTFNVDIYGAVNQIHSNLTGFTFPNKSISFEDILIFYQDVNQTQETSITGMQIINGGSGLIPGRFFIFGTKSVAHGYFITNSSGSLDAFVFKDHGTGFYDFNLNQSSINLYFMDENVSMPGSVTKIQVSGSANVSYSNNGSLVVNCTYPCNGTGLSGNCFASGGNVYFVQILTHGTGYSPTSLPRLECPGGNGQTFEAIVAAQPSILPIVARGARLFPVFRGNAAALVERENLFFKTASISGWDGANVDALRIRANIICGSTSTLTYSGIGWQPKVTRTGFPTSFTIVARDEYGNVFDGNQSSNSFFVAYYYWDNSTIFSKWQGIGILPSSTSGEYTFAISASNQTRAGNFLLETYYAISGGLWATYYMGGDFSLDWKNVALLPVVSRVDSFIDFSTSYGTWPSSPTCIAQFYPMTVRWSGFFNPTLMQCNSSFLSVSLVANSERIRLWLDNQIIVDQWTSLQSLNTNISCYESSYSYVKIDLDYKARYAERGISVRRIVNGSASIVGGSEFYSAYLLQGGNISRRFLTDAVCATATFVYGSGISVATSYSPSQFFIIARDQYHNPAADNVSFFVQVPGAQNVFSRPSSPGIFSVEYLPTLPGLQTVRISLPLQGGLFATYYSDSLFSISLYNRVDTMSYDEYFSTNFFSAPNYLGALNTTFARWGGLLTPWKSSTFNLYVPLVKSDERVRLWVDDRLIIDQWTSLSSVQPLGTLFLDSALFYDVTLEYKGIPGMNGIGLFWSIFEDKTTAVNVSGCLSGCSSSTSSVSLHGEWFESTIVVNGTSSTFLYDGNRSKGRSSVTFSFPLAFGLYSIYVKYPVGSEFDAKVPVQVLFSGKRSQYLINETAGSGLSFLGTFSFDSRGAQVIVSNDYTLSTVAVEEVRISKLADASQYLIASGEVTSALSPRQFIMNLQVEKTSLVGQDLFIKNESRRILDYDVKQNIVTIDQSFSIGLTSLIGEISESDTQLLVQNVSEAGILEYQFIEIDFEIFSVTSVDSSRNELTVMRAQFNTRRQIHLNGSVVRNVLFPGSIANSGEISGVLSCTNLKLSHTASALSGSYSDFILVVDTTSRDNARGILEYSSQREVLLDVPYVATIEPSSRYIVKSRALFWIGGSLVMNGKVSCSQCVVSKEFLYTNPSISKNVTVHVGQQRNLYLSGAHLSISTAGTQGTFQVLVQDLFGGNIQNDIDKVLYANATLITDTYGYGSSSVVDGFLNQVFDSFQLRLDESALPQNGIYVGYNITVGKETRKIREYTSDRNVTVDVPFNLLNFLSPRQRFIISATNFQSTRTWFAGTYCDMSNSTNPCNISYVTTTAGVYLVQVQYFQRGGLNGLYFLNQHLQGKPSMSRVDASESLYVGFASLEHLAPGALAIRWTGLIRPSYSETYTFITNSSVSGPNVFIGGVRVIHGFATSSFKWRSTADVEDDLVQVSFAGTVELQAMTLYEVMIEYWNFNLATVFEMWWKSPSQSLEIIPSSSLYYAYEQAQSSPFALRVFPADFCFNNLSESDPTLRCSIYGSVGSMYGAGISLGTAGVLNTFSLQLRDIYGNVALRDSSSIVALVNSNWRCESSDDLYKYAGLCEPRRAVVASASVSGGLYRYSYLSLTGSFSSEVLAGARVPGGLFATYYTLAPCSDVTTELSMTYSGIAEIVVVSIGSSCLSGGSLSAYGGGGFAFLGTFTVRQGSVDTTRVLNAGLSYWSEPLITCCQMIYAVSISGSGRGYMNGSSALASCDGVTGCSGTGFVGECIVNNGSVVSINILSYGSGYNASALPMIVCPNGTGQVLTPMVDMSEGGGGCQGVAFKAILQTTTQRPNSWWSSDVSSSGARFTFCENLTAQNVRLDSSIDFSGSNSAGVDKITSWPGTPTLSFTGNSFHEELAGQKMVLTWAGPGFSQQVISNNSLAYLAQVEGSPTTMYMLPNAPCASTSSASGYGLTLATAGLVMTFVVTTRDEYKNLHHYLDDNLLGFTFTSYIDAGSQPYLYVLPNSSAGLVAYEYNITTSGVHTLHSFLALSGGLRATYYSDSNLAVPYQTRRDSLIDFSSLTRSNATWPFLTESQFSARWHGFIRAQYKEQYTFYVQLAEAGERVDVSERVRLWINNQLIIDQWSSLALDSAVGIFDFTMSDVLYDIVLEYKSYNASTFLQLLWTSDGQNIPAVCSFSPPSPFPPKYYQPALCSWSLQSTCNDKEICFASSTAINGLSAAGFGTSVAWIGDVNEDGVEDVAVGAPYQESNGLMVGAVYIMLMSLDGSLAAQPYAPSTVIITQGANLGLCLSCLKAGDRFGNCIAAVRDIDRNGLNDIAVGSRNAIFIVLLKKDSSYVCQACNPAVADYVALNISSSLSQDVVPDSLAMMGDLDGNGIADLVYGVGAGDPSSPGNGYIQIVMLSRSCAGGQAICVLSLAKRISYVETVGASASASALFGSSLSPIGDLNGDHVPDIAVGASNEACQPGCAGAVYLLFLDRQGWTVRQWTKICRNSSGLPAEDAASCSSSFGWSVASAGDLNHDGRPDLIVGSNASASTQPANASMIYWLLLTKSGTVLESLVVKGDRFQPETSVNGVSLSTAFDLNRDGMPDFVSGNANQNQSIDSFSVLFSQSLKNWAFNNSNTSVNDSFPSASLFGSYFLYSNGTICQDGSLYANHEGNALTGLYSYIFDGVDSNCRRRCDEDRFCNFYTVGATNSCKTYLSCWKQVVSSDSSTQTFQKNSFLASDNSLLQGRYSNAVLTFSSIQAPYALFSFYYYLYSDSSASIDVRVRSVSTVQTTGSLTSVVNNSYFSLDSNSPPYNDWWTGMFVVIGGETRRIRRYYHNRYVLTEVSFSFDLAVGSPFQIFKSSSICFSQSCSSSFDWSTVWSSEAARSLPVTWQFVSLNLEAHIQPVEIQVQVSFSTSNSFRVGLDGLQTTLFNNPYRSSINRPRLVKKQLVPSARLYVPFETVSSPFTLNVRPSSTSPQTSVCQGCSVTYLSASSLHKFYITLKDSFGNVRSAVNASENGTFFSRPAPMFALHHEDGLVIFLESLLNLNEVKRSSVIFTSGAEYTAQIQPSELNETNNGYTFQSSEFRLYFARVGGLRGDYFKREELISPVFTRIDETIDFSFTTSFPGSPQFMPIDFFSARWKGWVRPPFSETFTFKTETLASKSVGGMEGVRLWLSGEHIGILNLIIDRWGGREPEYTGTLSLQTDVLYDIVLEYRDTYSSSKIRILWKSASMGDTFNVIPSDRLYYTIGTNSTDAASITVGP</sequence>
<dbReference type="Proteomes" id="UP000011087">
    <property type="component" value="Unassembled WGS sequence"/>
</dbReference>
<dbReference type="InterPro" id="IPR014756">
    <property type="entry name" value="Ig_E-set"/>
</dbReference>
<keyword evidence="9" id="KW-1185">Reference proteome</keyword>
<name>L1K3V3_GUITC</name>
<evidence type="ECO:0000259" key="6">
    <source>
        <dbReference type="PROSITE" id="PS51820"/>
    </source>
</evidence>
<feature type="domain" description="PA14" evidence="6">
    <location>
        <begin position="3365"/>
        <end position="3514"/>
    </location>
</feature>
<dbReference type="GO" id="GO:0098609">
    <property type="term" value="P:cell-cell adhesion"/>
    <property type="evidence" value="ECO:0007669"/>
    <property type="project" value="TreeGrafter"/>
</dbReference>